<feature type="non-terminal residue" evidence="1">
    <location>
        <position position="75"/>
    </location>
</feature>
<name>A0A9P7R0T4_9PEZI</name>
<dbReference type="AlphaFoldDB" id="A0A9P7R0T4"/>
<comment type="caution">
    <text evidence="1">The sequence shown here is derived from an EMBL/GenBank/DDBJ whole genome shotgun (WGS) entry which is preliminary data.</text>
</comment>
<evidence type="ECO:0000313" key="1">
    <source>
        <dbReference type="EMBL" id="KAG7047492.1"/>
    </source>
</evidence>
<feature type="non-terminal residue" evidence="1">
    <location>
        <position position="1"/>
    </location>
</feature>
<dbReference type="Proteomes" id="UP000699042">
    <property type="component" value="Unassembled WGS sequence"/>
</dbReference>
<dbReference type="EMBL" id="JAESDN010000007">
    <property type="protein sequence ID" value="KAG7047492.1"/>
    <property type="molecule type" value="Genomic_DNA"/>
</dbReference>
<evidence type="ECO:0000313" key="2">
    <source>
        <dbReference type="Proteomes" id="UP000699042"/>
    </source>
</evidence>
<proteinExistence type="predicted"/>
<organism evidence="1 2">
    <name type="scientific">Colletotrichum scovillei</name>
    <dbReference type="NCBI Taxonomy" id="1209932"/>
    <lineage>
        <taxon>Eukaryota</taxon>
        <taxon>Fungi</taxon>
        <taxon>Dikarya</taxon>
        <taxon>Ascomycota</taxon>
        <taxon>Pezizomycotina</taxon>
        <taxon>Sordariomycetes</taxon>
        <taxon>Hypocreomycetidae</taxon>
        <taxon>Glomerellales</taxon>
        <taxon>Glomerellaceae</taxon>
        <taxon>Colletotrichum</taxon>
        <taxon>Colletotrichum acutatum species complex</taxon>
    </lineage>
</organism>
<reference evidence="1" key="1">
    <citation type="submission" date="2021-05" db="EMBL/GenBank/DDBJ databases">
        <title>Comparative genomics of three Colletotrichum scovillei strains and genetic complementation revealed genes involved fungal growth and virulence on chili pepper.</title>
        <authorList>
            <person name="Hsieh D.-K."/>
            <person name="Chuang S.-C."/>
            <person name="Chen C.-Y."/>
            <person name="Chao Y.-T."/>
            <person name="Lu M.-Y.J."/>
            <person name="Lee M.-H."/>
            <person name="Shih M.-C."/>
        </authorList>
    </citation>
    <scope>NUCLEOTIDE SEQUENCE</scope>
    <source>
        <strain evidence="1">Coll-153</strain>
    </source>
</reference>
<accession>A0A9P7R0T4</accession>
<sequence length="75" mass="8247">SWAVGIHRFKAELSRGLDIGSDCCLGKGLGCWSRSRRGCRIQSWAQGRARQSTCAVPSTGCCLRPRRGPCYCLDK</sequence>
<gene>
    <name evidence="1" type="ORF">JMJ77_010842</name>
</gene>
<keyword evidence="2" id="KW-1185">Reference proteome</keyword>
<protein>
    <submittedName>
        <fullName evidence="1">Uncharacterized protein</fullName>
    </submittedName>
</protein>